<dbReference type="Proteomes" id="UP001375382">
    <property type="component" value="Unassembled WGS sequence"/>
</dbReference>
<accession>A0ABU8CCB2</accession>
<gene>
    <name evidence="1" type="ORF">MN202_20165</name>
</gene>
<comment type="caution">
    <text evidence="1">The sequence shown here is derived from an EMBL/GenBank/DDBJ whole genome shotgun (WGS) entry which is preliminary data.</text>
</comment>
<sequence length="198" mass="22682">MKRKLISQNKVRLSERFRRRALITRPLSFDASIVTFDSISNSKQSGQQCHQRRLERQQRMNPRQLKKLRKRQRRTGLIGSKFGAICKTQLKPAMSTVVTSWYIVSIIDNGEVLGKVLWGICVDDSTCRFDAGDYICTSRIVTIIPSERLIKTHSGSSYQVCGDGTKADIQVEDFELLRQGFSPEQIRQIRLAPNDHLN</sequence>
<keyword evidence="2" id="KW-1185">Reference proteome</keyword>
<evidence type="ECO:0000313" key="2">
    <source>
        <dbReference type="Proteomes" id="UP001375382"/>
    </source>
</evidence>
<evidence type="ECO:0000313" key="1">
    <source>
        <dbReference type="EMBL" id="MEH8019557.1"/>
    </source>
</evidence>
<dbReference type="RefSeq" id="WP_335737933.1">
    <property type="nucleotide sequence ID" value="NZ_JALAAR010000032.1"/>
</dbReference>
<protein>
    <submittedName>
        <fullName evidence="1">Uncharacterized protein</fullName>
    </submittedName>
</protein>
<dbReference type="EMBL" id="JALAAR010000032">
    <property type="protein sequence ID" value="MEH8019557.1"/>
    <property type="molecule type" value="Genomic_DNA"/>
</dbReference>
<reference evidence="1 2" key="1">
    <citation type="journal article" date="2023" name="Ecotoxicol. Environ. Saf.">
        <title>Mercury remediation potential of mercury-resistant strain Rheinheimera metallidurans sp. nov. isolated from a municipal waste dumping site.</title>
        <authorList>
            <person name="Yadav V."/>
            <person name="Manjhi A."/>
            <person name="Vadakedath N."/>
        </authorList>
    </citation>
    <scope>NUCLEOTIDE SEQUENCE [LARGE SCALE GENOMIC DNA]</scope>
    <source>
        <strain evidence="1 2">E-49</strain>
    </source>
</reference>
<name>A0ABU8CCB2_9GAMM</name>
<organism evidence="1 2">
    <name type="scientific">Rheinheimera muenzenbergensis</name>
    <dbReference type="NCBI Taxonomy" id="1193628"/>
    <lineage>
        <taxon>Bacteria</taxon>
        <taxon>Pseudomonadati</taxon>
        <taxon>Pseudomonadota</taxon>
        <taxon>Gammaproteobacteria</taxon>
        <taxon>Chromatiales</taxon>
        <taxon>Chromatiaceae</taxon>
        <taxon>Rheinheimera</taxon>
    </lineage>
</organism>
<proteinExistence type="predicted"/>